<evidence type="ECO:0000313" key="2">
    <source>
        <dbReference type="Proteomes" id="UP001165080"/>
    </source>
</evidence>
<keyword evidence="2" id="KW-1185">Reference proteome</keyword>
<comment type="caution">
    <text evidence="1">The sequence shown here is derived from an EMBL/GenBank/DDBJ whole genome shotgun (WGS) entry which is preliminary data.</text>
</comment>
<sequence>MAPSPQRPDGRPILRILAKTIASPLPWDDIEPPTLDISVISLKQRGAHFAEAIRRRQWTTGSGLLRLHNLAIRSGLPTILTDTIVTAPTITEGLTNLLFYAPYTSVTDATELLSADLPGVFVPRKNSFTTLDTGADHQDAVDVDCVHGARVERGERVFPRHVLGRRGGRR</sequence>
<gene>
    <name evidence="1" type="primary">PLESTBF000935</name>
    <name evidence="1" type="ORF">PLESTB_001814200</name>
</gene>
<organism evidence="1 2">
    <name type="scientific">Pleodorina starrii</name>
    <dbReference type="NCBI Taxonomy" id="330485"/>
    <lineage>
        <taxon>Eukaryota</taxon>
        <taxon>Viridiplantae</taxon>
        <taxon>Chlorophyta</taxon>
        <taxon>core chlorophytes</taxon>
        <taxon>Chlorophyceae</taxon>
        <taxon>CS clade</taxon>
        <taxon>Chlamydomonadales</taxon>
        <taxon>Volvocaceae</taxon>
        <taxon>Pleodorina</taxon>
    </lineage>
</organism>
<name>A0A9W6C1Q2_9CHLO</name>
<proteinExistence type="predicted"/>
<accession>A0A9W6C1Q2</accession>
<dbReference type="AlphaFoldDB" id="A0A9W6C1Q2"/>
<dbReference type="Proteomes" id="UP001165080">
    <property type="component" value="Unassembled WGS sequence"/>
</dbReference>
<dbReference type="EMBL" id="BRXU01000054">
    <property type="protein sequence ID" value="GLC61882.1"/>
    <property type="molecule type" value="Genomic_DNA"/>
</dbReference>
<reference evidence="1 2" key="1">
    <citation type="journal article" date="2023" name="Commun. Biol.">
        <title>Reorganization of the ancestral sex-determining regions during the evolution of trioecy in Pleodorina starrii.</title>
        <authorList>
            <person name="Takahashi K."/>
            <person name="Suzuki S."/>
            <person name="Kawai-Toyooka H."/>
            <person name="Yamamoto K."/>
            <person name="Hamaji T."/>
            <person name="Ootsuki R."/>
            <person name="Yamaguchi H."/>
            <person name="Kawachi M."/>
            <person name="Higashiyama T."/>
            <person name="Nozaki H."/>
        </authorList>
    </citation>
    <scope>NUCLEOTIDE SEQUENCE [LARGE SCALE GENOMIC DNA]</scope>
    <source>
        <strain evidence="1 2">NIES-4479</strain>
    </source>
</reference>
<evidence type="ECO:0000313" key="1">
    <source>
        <dbReference type="EMBL" id="GLC61882.1"/>
    </source>
</evidence>
<protein>
    <submittedName>
        <fullName evidence="1">Uncharacterized protein</fullName>
    </submittedName>
</protein>